<dbReference type="EMBL" id="VEPZ02000241">
    <property type="protein sequence ID" value="KAE8729019.1"/>
    <property type="molecule type" value="Genomic_DNA"/>
</dbReference>
<sequence>MIRRTRKDQGVVAVSVVISTRHTVGCVCGAGANGCLKYENRGRNREYDLEHTRQPKWLARAHDVAALAIKGGSAYLNFPESFHTLPVRLPRTSNPSGHFASSCRDKHESSSSPSINDHDSLFDLPDLMTHAMDQSDGFWFYSSSAWKTCEVDSGFRFEEPFSRDDHY</sequence>
<evidence type="ECO:0000313" key="2">
    <source>
        <dbReference type="EMBL" id="KAE8729019.1"/>
    </source>
</evidence>
<dbReference type="Proteomes" id="UP000436088">
    <property type="component" value="Unassembled WGS sequence"/>
</dbReference>
<keyword evidence="3" id="KW-1185">Reference proteome</keyword>
<feature type="region of interest" description="Disordered" evidence="1">
    <location>
        <begin position="93"/>
        <end position="117"/>
    </location>
</feature>
<gene>
    <name evidence="2" type="ORF">F3Y22_tig00004013pilonHSYRG00175</name>
</gene>
<name>A0A6A3CPG8_HIBSY</name>
<evidence type="ECO:0000256" key="1">
    <source>
        <dbReference type="SAM" id="MobiDB-lite"/>
    </source>
</evidence>
<proteinExistence type="predicted"/>
<evidence type="ECO:0000313" key="3">
    <source>
        <dbReference type="Proteomes" id="UP000436088"/>
    </source>
</evidence>
<comment type="caution">
    <text evidence="2">The sequence shown here is derived from an EMBL/GenBank/DDBJ whole genome shotgun (WGS) entry which is preliminary data.</text>
</comment>
<reference evidence="2" key="1">
    <citation type="submission" date="2019-09" db="EMBL/GenBank/DDBJ databases">
        <title>Draft genome information of white flower Hibiscus syriacus.</title>
        <authorList>
            <person name="Kim Y.-M."/>
        </authorList>
    </citation>
    <scope>NUCLEOTIDE SEQUENCE [LARGE SCALE GENOMIC DNA]</scope>
    <source>
        <strain evidence="2">YM2019G1</strain>
    </source>
</reference>
<protein>
    <recommendedName>
        <fullName evidence="4">AP2/ERF domain-containing protein</fullName>
    </recommendedName>
</protein>
<evidence type="ECO:0008006" key="4">
    <source>
        <dbReference type="Google" id="ProtNLM"/>
    </source>
</evidence>
<organism evidence="2 3">
    <name type="scientific">Hibiscus syriacus</name>
    <name type="common">Rose of Sharon</name>
    <dbReference type="NCBI Taxonomy" id="106335"/>
    <lineage>
        <taxon>Eukaryota</taxon>
        <taxon>Viridiplantae</taxon>
        <taxon>Streptophyta</taxon>
        <taxon>Embryophyta</taxon>
        <taxon>Tracheophyta</taxon>
        <taxon>Spermatophyta</taxon>
        <taxon>Magnoliopsida</taxon>
        <taxon>eudicotyledons</taxon>
        <taxon>Gunneridae</taxon>
        <taxon>Pentapetalae</taxon>
        <taxon>rosids</taxon>
        <taxon>malvids</taxon>
        <taxon>Malvales</taxon>
        <taxon>Malvaceae</taxon>
        <taxon>Malvoideae</taxon>
        <taxon>Hibiscus</taxon>
    </lineage>
</organism>
<accession>A0A6A3CPG8</accession>
<dbReference type="AlphaFoldDB" id="A0A6A3CPG8"/>